<dbReference type="SUPFAM" id="SSF51230">
    <property type="entry name" value="Single hybrid motif"/>
    <property type="match status" value="1"/>
</dbReference>
<dbReference type="EMBL" id="AZHO01000014">
    <property type="protein sequence ID" value="KMT59717.1"/>
    <property type="molecule type" value="Genomic_DNA"/>
</dbReference>
<evidence type="ECO:0000313" key="3">
    <source>
        <dbReference type="Proteomes" id="UP000052258"/>
    </source>
</evidence>
<sequence length="70" mass="7607">MEEIKATITGTLHSFEKHAGDDVTKGETIAQIESMKMLIPIEAPNTGKIIEWSVTAGDFVNENDSVGMLD</sequence>
<dbReference type="AlphaFoldDB" id="A0A0J8GAE3"/>
<evidence type="ECO:0000313" key="2">
    <source>
        <dbReference type="EMBL" id="KMT59717.1"/>
    </source>
</evidence>
<dbReference type="CDD" id="cd06850">
    <property type="entry name" value="biotinyl_domain"/>
    <property type="match status" value="1"/>
</dbReference>
<dbReference type="PROSITE" id="PS50968">
    <property type="entry name" value="BIOTINYL_LIPOYL"/>
    <property type="match status" value="1"/>
</dbReference>
<dbReference type="InterPro" id="IPR011053">
    <property type="entry name" value="Single_hybrid_motif"/>
</dbReference>
<proteinExistence type="predicted"/>
<gene>
    <name evidence="2" type="ORF">X560_1246</name>
</gene>
<dbReference type="Gene3D" id="2.40.50.100">
    <property type="match status" value="1"/>
</dbReference>
<keyword evidence="3" id="KW-1185">Reference proteome</keyword>
<dbReference type="OrthoDB" id="163546at2"/>
<dbReference type="InterPro" id="IPR000089">
    <property type="entry name" value="Biotin_lipoyl"/>
</dbReference>
<feature type="domain" description="Lipoyl-binding" evidence="1">
    <location>
        <begin position="1"/>
        <end position="70"/>
    </location>
</feature>
<name>A0A0J8GAE3_9LIST</name>
<dbReference type="RefSeq" id="WP_007476038.1">
    <property type="nucleotide sequence ID" value="NZ_KQ130615.1"/>
</dbReference>
<dbReference type="Proteomes" id="UP000052258">
    <property type="component" value="Unassembled WGS sequence"/>
</dbReference>
<evidence type="ECO:0000259" key="1">
    <source>
        <dbReference type="PROSITE" id="PS50968"/>
    </source>
</evidence>
<comment type="caution">
    <text evidence="2">The sequence shown here is derived from an EMBL/GenBank/DDBJ whole genome shotgun (WGS) entry which is preliminary data.</text>
</comment>
<accession>A0A0J8GAE3</accession>
<organism evidence="2 3">
    <name type="scientific">Listeria fleischmannii 1991</name>
    <dbReference type="NCBI Taxonomy" id="1430899"/>
    <lineage>
        <taxon>Bacteria</taxon>
        <taxon>Bacillati</taxon>
        <taxon>Bacillota</taxon>
        <taxon>Bacilli</taxon>
        <taxon>Bacillales</taxon>
        <taxon>Listeriaceae</taxon>
        <taxon>Listeria</taxon>
    </lineage>
</organism>
<protein>
    <submittedName>
        <fullName evidence="2">Biotin/lipoyl attachment domain protein</fullName>
    </submittedName>
</protein>
<reference evidence="2 3" key="1">
    <citation type="journal article" date="2015" name="Genome Biol. Evol.">
        <title>Comparative Genomics of Listeria Sensu Lato: Genus-Wide Differences in Evolutionary Dynamics and the Progressive Gain of Complex, Potentially Pathogenicity-Related Traits through Lateral Gene Transfer.</title>
        <authorList>
            <person name="Chiara M."/>
            <person name="Caruso M."/>
            <person name="D'Erchia A.M."/>
            <person name="Manzari C."/>
            <person name="Fraccalvieri R."/>
            <person name="Goffredo E."/>
            <person name="Latorre L."/>
            <person name="Miccolupo A."/>
            <person name="Padalino I."/>
            <person name="Santagada G."/>
            <person name="Chiocco D."/>
            <person name="Pesole G."/>
            <person name="Horner D.S."/>
            <person name="Parisi A."/>
        </authorList>
    </citation>
    <scope>NUCLEOTIDE SEQUENCE [LARGE SCALE GENOMIC DNA]</scope>
    <source>
        <strain evidence="2 3">1991</strain>
    </source>
</reference>
<dbReference type="PATRIC" id="fig|1430899.3.peg.1443"/>
<dbReference type="Pfam" id="PF00364">
    <property type="entry name" value="Biotin_lipoyl"/>
    <property type="match status" value="1"/>
</dbReference>